<proteinExistence type="inferred from homology"/>
<evidence type="ECO:0000256" key="4">
    <source>
        <dbReference type="ARBA" id="ARBA00022729"/>
    </source>
</evidence>
<evidence type="ECO:0000256" key="5">
    <source>
        <dbReference type="SAM" id="Phobius"/>
    </source>
</evidence>
<keyword evidence="5" id="KW-0472">Membrane</keyword>
<evidence type="ECO:0000256" key="1">
    <source>
        <dbReference type="ARBA" id="ARBA00004613"/>
    </source>
</evidence>
<comment type="subcellular location">
    <subcellularLocation>
        <location evidence="1">Secreted</location>
    </subcellularLocation>
</comment>
<protein>
    <recommendedName>
        <fullName evidence="8">Spaetzle domain-containing protein</fullName>
    </recommendedName>
</protein>
<keyword evidence="3" id="KW-0964">Secreted</keyword>
<evidence type="ECO:0000256" key="3">
    <source>
        <dbReference type="ARBA" id="ARBA00022525"/>
    </source>
</evidence>
<keyword evidence="5" id="KW-0812">Transmembrane</keyword>
<accession>A0ABD2J7G1</accession>
<keyword evidence="5" id="KW-1133">Transmembrane helix</keyword>
<feature type="transmembrane region" description="Helical" evidence="5">
    <location>
        <begin position="6"/>
        <end position="25"/>
    </location>
</feature>
<evidence type="ECO:0000256" key="2">
    <source>
        <dbReference type="ARBA" id="ARBA00007236"/>
    </source>
</evidence>
<comment type="similarity">
    <text evidence="2">Belongs to the IL-17 family.</text>
</comment>
<dbReference type="InterPro" id="IPR029034">
    <property type="entry name" value="Cystine-knot_cytokine"/>
</dbReference>
<dbReference type="InterPro" id="IPR010345">
    <property type="entry name" value="IL-17_fam"/>
</dbReference>
<evidence type="ECO:0008006" key="8">
    <source>
        <dbReference type="Google" id="ProtNLM"/>
    </source>
</evidence>
<evidence type="ECO:0000313" key="6">
    <source>
        <dbReference type="EMBL" id="KAL3086536.1"/>
    </source>
</evidence>
<dbReference type="Pfam" id="PF06083">
    <property type="entry name" value="IL17"/>
    <property type="match status" value="1"/>
</dbReference>
<dbReference type="Gene3D" id="2.10.90.10">
    <property type="entry name" value="Cystine-knot cytokines"/>
    <property type="match status" value="1"/>
</dbReference>
<gene>
    <name evidence="6" type="ORF">niasHT_032556</name>
</gene>
<dbReference type="Proteomes" id="UP001620626">
    <property type="component" value="Unassembled WGS sequence"/>
</dbReference>
<keyword evidence="4" id="KW-0732">Signal</keyword>
<name>A0ABD2J7G1_9BILA</name>
<keyword evidence="7" id="KW-1185">Reference proteome</keyword>
<dbReference type="GO" id="GO:0005576">
    <property type="term" value="C:extracellular region"/>
    <property type="evidence" value="ECO:0007669"/>
    <property type="project" value="UniProtKB-SubCell"/>
</dbReference>
<comment type="caution">
    <text evidence="6">The sequence shown here is derived from an EMBL/GenBank/DDBJ whole genome shotgun (WGS) entry which is preliminary data.</text>
</comment>
<dbReference type="AlphaFoldDB" id="A0ABD2J7G1"/>
<reference evidence="6 7" key="1">
    <citation type="submission" date="2024-10" db="EMBL/GenBank/DDBJ databases">
        <authorList>
            <person name="Kim D."/>
        </authorList>
    </citation>
    <scope>NUCLEOTIDE SEQUENCE [LARGE SCALE GENOMIC DNA]</scope>
    <source>
        <strain evidence="6">BH-2024</strain>
    </source>
</reference>
<dbReference type="SUPFAM" id="SSF57501">
    <property type="entry name" value="Cystine-knot cytokines"/>
    <property type="match status" value="1"/>
</dbReference>
<organism evidence="6 7">
    <name type="scientific">Heterodera trifolii</name>
    <dbReference type="NCBI Taxonomy" id="157864"/>
    <lineage>
        <taxon>Eukaryota</taxon>
        <taxon>Metazoa</taxon>
        <taxon>Ecdysozoa</taxon>
        <taxon>Nematoda</taxon>
        <taxon>Chromadorea</taxon>
        <taxon>Rhabditida</taxon>
        <taxon>Tylenchina</taxon>
        <taxon>Tylenchomorpha</taxon>
        <taxon>Tylenchoidea</taxon>
        <taxon>Heteroderidae</taxon>
        <taxon>Heteroderinae</taxon>
        <taxon>Heterodera</taxon>
    </lineage>
</organism>
<evidence type="ECO:0000313" key="7">
    <source>
        <dbReference type="Proteomes" id="UP001620626"/>
    </source>
</evidence>
<sequence>MEQKPFVFVLHIFLVLQLCLVVNSFRKYRGHQKHHNTVFTKHGHSEEDGGDQQQLQDDEITLHSECYFRYAETDHHYAFLRWLHHKNVSHYTPISPSYEKILRRVQPDDIKNGLQITMGTLHGQQPSCDIRHRRMKPVHPNMPIIDRALCQYEYILNYKPNRIPATLSEVKCICARPFTIGATRFECEPLYYHVRVLLFENDCLNFVEHTEKVAFACVPVFKPSIEYEDSFIDVPAEEPN</sequence>
<dbReference type="EMBL" id="JBICBT010001038">
    <property type="protein sequence ID" value="KAL3086536.1"/>
    <property type="molecule type" value="Genomic_DNA"/>
</dbReference>